<feature type="compositionally biased region" description="Basic and acidic residues" evidence="1">
    <location>
        <begin position="1"/>
        <end position="20"/>
    </location>
</feature>
<organism evidence="4">
    <name type="scientific">Taenia asiatica</name>
    <name type="common">Asian tapeworm</name>
    <dbReference type="NCBI Taxonomy" id="60517"/>
    <lineage>
        <taxon>Eukaryota</taxon>
        <taxon>Metazoa</taxon>
        <taxon>Spiralia</taxon>
        <taxon>Lophotrochozoa</taxon>
        <taxon>Platyhelminthes</taxon>
        <taxon>Cestoda</taxon>
        <taxon>Eucestoda</taxon>
        <taxon>Cyclophyllidea</taxon>
        <taxon>Taeniidae</taxon>
        <taxon>Taenia</taxon>
    </lineage>
</organism>
<evidence type="ECO:0000313" key="2">
    <source>
        <dbReference type="EMBL" id="VDK33123.1"/>
    </source>
</evidence>
<dbReference type="AlphaFoldDB" id="A0A0R3W300"/>
<evidence type="ECO:0000313" key="4">
    <source>
        <dbReference type="WBParaSite" id="TASK_0000424801-mRNA-1"/>
    </source>
</evidence>
<gene>
    <name evidence="2" type="ORF">TASK_LOCUS4249</name>
</gene>
<reference evidence="2 3" key="2">
    <citation type="submission" date="2018-11" db="EMBL/GenBank/DDBJ databases">
        <authorList>
            <consortium name="Pathogen Informatics"/>
        </authorList>
    </citation>
    <scope>NUCLEOTIDE SEQUENCE [LARGE SCALE GENOMIC DNA]</scope>
</reference>
<feature type="region of interest" description="Disordered" evidence="1">
    <location>
        <begin position="1"/>
        <end position="82"/>
    </location>
</feature>
<sequence>MRRERAGGDDARRGRGDLAKGEAALTTSAHTWRPRRPGCHAHAPQSPKRICMHAQTHARTGRSRAPIGHAYPGMSPLPRLPPLEQRSASLIAHVDGDRDYNGGGV</sequence>
<dbReference type="Proteomes" id="UP000282613">
    <property type="component" value="Unassembled WGS sequence"/>
</dbReference>
<name>A0A0R3W300_TAEAS</name>
<proteinExistence type="predicted"/>
<evidence type="ECO:0000256" key="1">
    <source>
        <dbReference type="SAM" id="MobiDB-lite"/>
    </source>
</evidence>
<evidence type="ECO:0000313" key="3">
    <source>
        <dbReference type="Proteomes" id="UP000282613"/>
    </source>
</evidence>
<reference evidence="4" key="1">
    <citation type="submission" date="2017-02" db="UniProtKB">
        <authorList>
            <consortium name="WormBaseParasite"/>
        </authorList>
    </citation>
    <scope>IDENTIFICATION</scope>
</reference>
<accession>A0A0R3W300</accession>
<protein>
    <submittedName>
        <fullName evidence="2 4">Uncharacterized protein</fullName>
    </submittedName>
</protein>
<dbReference type="WBParaSite" id="TASK_0000424801-mRNA-1">
    <property type="protein sequence ID" value="TASK_0000424801-mRNA-1"/>
    <property type="gene ID" value="TASK_0000424801"/>
</dbReference>
<dbReference type="EMBL" id="UYRS01018337">
    <property type="protein sequence ID" value="VDK33123.1"/>
    <property type="molecule type" value="Genomic_DNA"/>
</dbReference>
<keyword evidence="3" id="KW-1185">Reference proteome</keyword>